<dbReference type="InterPro" id="IPR011948">
    <property type="entry name" value="Dullard_phosphatase"/>
</dbReference>
<evidence type="ECO:0000313" key="7">
    <source>
        <dbReference type="EMBL" id="CAE0421140.1"/>
    </source>
</evidence>
<dbReference type="AlphaFoldDB" id="A0A7S3P919"/>
<feature type="compositionally biased region" description="Acidic residues" evidence="5">
    <location>
        <begin position="148"/>
        <end position="157"/>
    </location>
</feature>
<dbReference type="FunFam" id="3.40.50.1000:FF:000015">
    <property type="entry name" value="CTD small phosphatase-like protein 2"/>
    <property type="match status" value="1"/>
</dbReference>
<dbReference type="EMBL" id="HBIM01024032">
    <property type="protein sequence ID" value="CAE0421140.1"/>
    <property type="molecule type" value="Transcribed_RNA"/>
</dbReference>
<dbReference type="PANTHER" id="PTHR12210">
    <property type="entry name" value="DULLARD PROTEIN PHOSPHATASE"/>
    <property type="match status" value="1"/>
</dbReference>
<dbReference type="CDD" id="cd07521">
    <property type="entry name" value="HAD_FCP1-like"/>
    <property type="match status" value="1"/>
</dbReference>
<dbReference type="InterPro" id="IPR050365">
    <property type="entry name" value="TIM50"/>
</dbReference>
<feature type="compositionally biased region" description="Polar residues" evidence="5">
    <location>
        <begin position="59"/>
        <end position="69"/>
    </location>
</feature>
<evidence type="ECO:0000256" key="3">
    <source>
        <dbReference type="ARBA" id="ARBA00037324"/>
    </source>
</evidence>
<feature type="compositionally biased region" description="Basic and acidic residues" evidence="5">
    <location>
        <begin position="78"/>
        <end position="87"/>
    </location>
</feature>
<dbReference type="InterPro" id="IPR036412">
    <property type="entry name" value="HAD-like_sf"/>
</dbReference>
<feature type="region of interest" description="Disordered" evidence="5">
    <location>
        <begin position="1"/>
        <end position="91"/>
    </location>
</feature>
<organism evidence="7">
    <name type="scientific">Amphora coffeiformis</name>
    <dbReference type="NCBI Taxonomy" id="265554"/>
    <lineage>
        <taxon>Eukaryota</taxon>
        <taxon>Sar</taxon>
        <taxon>Stramenopiles</taxon>
        <taxon>Ochrophyta</taxon>
        <taxon>Bacillariophyta</taxon>
        <taxon>Bacillariophyceae</taxon>
        <taxon>Bacillariophycidae</taxon>
        <taxon>Thalassiophysales</taxon>
        <taxon>Catenulaceae</taxon>
        <taxon>Amphora</taxon>
    </lineage>
</organism>
<feature type="domain" description="FCP1 homology" evidence="6">
    <location>
        <begin position="206"/>
        <end position="365"/>
    </location>
</feature>
<evidence type="ECO:0000256" key="1">
    <source>
        <dbReference type="ARBA" id="ARBA00022801"/>
    </source>
</evidence>
<evidence type="ECO:0000256" key="2">
    <source>
        <dbReference type="ARBA" id="ARBA00022912"/>
    </source>
</evidence>
<comment type="function">
    <text evidence="3">Probable phosphatase.</text>
</comment>
<dbReference type="SMART" id="SM00577">
    <property type="entry name" value="CPDc"/>
    <property type="match status" value="1"/>
</dbReference>
<feature type="region of interest" description="Disordered" evidence="5">
    <location>
        <begin position="114"/>
        <end position="157"/>
    </location>
</feature>
<feature type="compositionally biased region" description="Basic and acidic residues" evidence="5">
    <location>
        <begin position="116"/>
        <end position="129"/>
    </location>
</feature>
<accession>A0A7S3P919</accession>
<gene>
    <name evidence="7" type="ORF">ACOF00016_LOCUS17789</name>
</gene>
<dbReference type="GO" id="GO:0004721">
    <property type="term" value="F:phosphoprotein phosphatase activity"/>
    <property type="evidence" value="ECO:0007669"/>
    <property type="project" value="UniProtKB-KW"/>
</dbReference>
<reference evidence="7" key="1">
    <citation type="submission" date="2021-01" db="EMBL/GenBank/DDBJ databases">
        <authorList>
            <person name="Corre E."/>
            <person name="Pelletier E."/>
            <person name="Niang G."/>
            <person name="Scheremetjew M."/>
            <person name="Finn R."/>
            <person name="Kale V."/>
            <person name="Holt S."/>
            <person name="Cochrane G."/>
            <person name="Meng A."/>
            <person name="Brown T."/>
            <person name="Cohen L."/>
        </authorList>
    </citation>
    <scope>NUCLEOTIDE SEQUENCE</scope>
    <source>
        <strain evidence="7">CCMP127</strain>
    </source>
</reference>
<dbReference type="Gene3D" id="3.40.50.1000">
    <property type="entry name" value="HAD superfamily/HAD-like"/>
    <property type="match status" value="1"/>
</dbReference>
<evidence type="ECO:0000256" key="5">
    <source>
        <dbReference type="SAM" id="MobiDB-lite"/>
    </source>
</evidence>
<keyword evidence="2" id="KW-0904">Protein phosphatase</keyword>
<dbReference type="InterPro" id="IPR023214">
    <property type="entry name" value="HAD_sf"/>
</dbReference>
<comment type="similarity">
    <text evidence="4">Belongs to the CTDSPL2 family.</text>
</comment>
<dbReference type="GO" id="GO:0005634">
    <property type="term" value="C:nucleus"/>
    <property type="evidence" value="ECO:0007669"/>
    <property type="project" value="UniProtKB-ARBA"/>
</dbReference>
<evidence type="ECO:0000259" key="6">
    <source>
        <dbReference type="PROSITE" id="PS50969"/>
    </source>
</evidence>
<feature type="compositionally biased region" description="Low complexity" evidence="5">
    <location>
        <begin position="130"/>
        <end position="146"/>
    </location>
</feature>
<dbReference type="InterPro" id="IPR004274">
    <property type="entry name" value="FCP1_dom"/>
</dbReference>
<keyword evidence="1" id="KW-0378">Hydrolase</keyword>
<dbReference type="Pfam" id="PF03031">
    <property type="entry name" value="NIF"/>
    <property type="match status" value="1"/>
</dbReference>
<name>A0A7S3P919_9STRA</name>
<dbReference type="SUPFAM" id="SSF56784">
    <property type="entry name" value="HAD-like"/>
    <property type="match status" value="1"/>
</dbReference>
<feature type="compositionally biased region" description="Low complexity" evidence="5">
    <location>
        <begin position="34"/>
        <end position="58"/>
    </location>
</feature>
<dbReference type="PROSITE" id="PS50969">
    <property type="entry name" value="FCP1"/>
    <property type="match status" value="1"/>
</dbReference>
<sequence length="395" mass="44869">MSAKSEAMKTPPRNNYANPHTPIASIKRPRSSMERGGSSRSNSGRSLGPGSSRRLGGSDASTLESTPENCMSPMHPPKPVERKNNDHVEEESTWVGRKVDALFSPVITYFNQQEIHNTDSTEDRLKDDMTQPTASDSSSPSNGTTSLEGDDDVDVDDTLSVDSMQPIEDDHSDDDEFNPWQFIKSLPPYNFVRHLRPTEGLPPKSQNDPPITLVLDLDETLVHCTVEDVQDADLTFPVLFHGINYQVNVRIRPYLQEFFKRIHGHFEVVVFTASQRVYANELLDRIDPDKIYIKHRLFRESCLPVEGNFLKDLNVLNRDLTKTILVDNSPHAFGYQVDNGIPIESWFEDPKDTELLKLAKFLKGILGQDDVRPMIREKFQSQQRVESARKINYMN</sequence>
<evidence type="ECO:0000256" key="4">
    <source>
        <dbReference type="ARBA" id="ARBA00038355"/>
    </source>
</evidence>
<protein>
    <recommendedName>
        <fullName evidence="6">FCP1 homology domain-containing protein</fullName>
    </recommendedName>
</protein>
<proteinExistence type="inferred from homology"/>
<dbReference type="NCBIfam" id="TIGR02251">
    <property type="entry name" value="HIF-SF_euk"/>
    <property type="match status" value="1"/>
</dbReference>